<protein>
    <submittedName>
        <fullName evidence="1">Uncharacterized protein</fullName>
    </submittedName>
</protein>
<keyword evidence="2" id="KW-1185">Reference proteome</keyword>
<organism evidence="1 2">
    <name type="scientific">Phialemonium thermophilum</name>
    <dbReference type="NCBI Taxonomy" id="223376"/>
    <lineage>
        <taxon>Eukaryota</taxon>
        <taxon>Fungi</taxon>
        <taxon>Dikarya</taxon>
        <taxon>Ascomycota</taxon>
        <taxon>Pezizomycotina</taxon>
        <taxon>Sordariomycetes</taxon>
        <taxon>Sordariomycetidae</taxon>
        <taxon>Cephalothecales</taxon>
        <taxon>Cephalothecaceae</taxon>
        <taxon>Phialemonium</taxon>
    </lineage>
</organism>
<accession>A0ABR3V008</accession>
<proteinExistence type="predicted"/>
<name>A0ABR3V008_9PEZI</name>
<evidence type="ECO:0000313" key="2">
    <source>
        <dbReference type="Proteomes" id="UP001586593"/>
    </source>
</evidence>
<reference evidence="1 2" key="1">
    <citation type="journal article" date="2024" name="Commun. Biol.">
        <title>Comparative genomic analysis of thermophilic fungi reveals convergent evolutionary adaptations and gene losses.</title>
        <authorList>
            <person name="Steindorff A.S."/>
            <person name="Aguilar-Pontes M.V."/>
            <person name="Robinson A.J."/>
            <person name="Andreopoulos B."/>
            <person name="LaButti K."/>
            <person name="Kuo A."/>
            <person name="Mondo S."/>
            <person name="Riley R."/>
            <person name="Otillar R."/>
            <person name="Haridas S."/>
            <person name="Lipzen A."/>
            <person name="Grimwood J."/>
            <person name="Schmutz J."/>
            <person name="Clum A."/>
            <person name="Reid I.D."/>
            <person name="Moisan M.C."/>
            <person name="Butler G."/>
            <person name="Nguyen T.T.M."/>
            <person name="Dewar K."/>
            <person name="Conant G."/>
            <person name="Drula E."/>
            <person name="Henrissat B."/>
            <person name="Hansel C."/>
            <person name="Singer S."/>
            <person name="Hutchinson M.I."/>
            <person name="de Vries R.P."/>
            <person name="Natvig D.O."/>
            <person name="Powell A.J."/>
            <person name="Tsang A."/>
            <person name="Grigoriev I.V."/>
        </authorList>
    </citation>
    <scope>NUCLEOTIDE SEQUENCE [LARGE SCALE GENOMIC DNA]</scope>
    <source>
        <strain evidence="1 2">ATCC 24622</strain>
    </source>
</reference>
<comment type="caution">
    <text evidence="1">The sequence shown here is derived from an EMBL/GenBank/DDBJ whole genome shotgun (WGS) entry which is preliminary data.</text>
</comment>
<gene>
    <name evidence="1" type="ORF">VTK73DRAFT_6120</name>
</gene>
<dbReference type="Proteomes" id="UP001586593">
    <property type="component" value="Unassembled WGS sequence"/>
</dbReference>
<sequence length="105" mass="11646">MNPDSTVCVCLSDDLVQFRVHIDRSEGAFAPHVRFPGQEPRVGWQGDGRHPPDLTAFPKVPDAAASRMPHRRPVEDVWLDSEVLRYGADWLIEAGVPTLGCLKDA</sequence>
<dbReference type="EMBL" id="JAZHXJ010003437">
    <property type="protein sequence ID" value="KAL1835168.1"/>
    <property type="molecule type" value="Genomic_DNA"/>
</dbReference>
<evidence type="ECO:0000313" key="1">
    <source>
        <dbReference type="EMBL" id="KAL1835168.1"/>
    </source>
</evidence>